<dbReference type="EMBL" id="CP014750">
    <property type="protein sequence ID" value="AMQ18067.1"/>
    <property type="molecule type" value="Genomic_DNA"/>
</dbReference>
<evidence type="ECO:0000313" key="1">
    <source>
        <dbReference type="EMBL" id="AMQ18067.1"/>
    </source>
</evidence>
<evidence type="ECO:0000313" key="2">
    <source>
        <dbReference type="Proteomes" id="UP000073604"/>
    </source>
</evidence>
<accession>A0A142CTG5</accession>
<protein>
    <recommendedName>
        <fullName evidence="3">Peptidase S9A N-terminal domain-containing protein</fullName>
    </recommendedName>
</protein>
<evidence type="ECO:0008006" key="3">
    <source>
        <dbReference type="Google" id="ProtNLM"/>
    </source>
</evidence>
<reference evidence="2" key="1">
    <citation type="submission" date="2016-03" db="EMBL/GenBank/DDBJ databases">
        <authorList>
            <person name="Oger P.M."/>
        </authorList>
    </citation>
    <scope>NUCLEOTIDE SEQUENCE [LARGE SCALE GENOMIC DNA]</scope>
    <source>
        <strain evidence="2">OG-1</strain>
    </source>
</reference>
<dbReference type="AlphaFoldDB" id="A0A142CTG5"/>
<keyword evidence="2" id="KW-1185">Reference proteome</keyword>
<sequence length="124" mass="14353">MEDPYIWMENLQDERVLKLVEEENRRFREFIGKLSDELFPELWELYSLPTLHSARLTEKGIIAMFKEKEGQVIRWLNGDVIVNSKALEAEIGDEVLLQGFTAYGKGKRSYTASQSTGRTKVLRG</sequence>
<name>A0A142CTG5_9EURY</name>
<dbReference type="Proteomes" id="UP000073604">
    <property type="component" value="Chromosome"/>
</dbReference>
<dbReference type="KEGG" id="tpep:A0127_02205"/>
<organism evidence="1 2">
    <name type="scientific">Thermococcus peptonophilus</name>
    <dbReference type="NCBI Taxonomy" id="53952"/>
    <lineage>
        <taxon>Archaea</taxon>
        <taxon>Methanobacteriati</taxon>
        <taxon>Methanobacteriota</taxon>
        <taxon>Thermococci</taxon>
        <taxon>Thermococcales</taxon>
        <taxon>Thermococcaceae</taxon>
        <taxon>Thermococcus</taxon>
    </lineage>
</organism>
<gene>
    <name evidence="1" type="ORF">A0127_02205</name>
</gene>
<dbReference type="Gene3D" id="3.40.50.1820">
    <property type="entry name" value="alpha/beta hydrolase"/>
    <property type="match status" value="1"/>
</dbReference>
<dbReference type="SUPFAM" id="SSF50993">
    <property type="entry name" value="Peptidase/esterase 'gauge' domain"/>
    <property type="match status" value="1"/>
</dbReference>
<proteinExistence type="predicted"/>
<dbReference type="InterPro" id="IPR029058">
    <property type="entry name" value="AB_hydrolase_fold"/>
</dbReference>